<organism evidence="1 2">
    <name type="scientific">Panagrolaimus sp. JU765</name>
    <dbReference type="NCBI Taxonomy" id="591449"/>
    <lineage>
        <taxon>Eukaryota</taxon>
        <taxon>Metazoa</taxon>
        <taxon>Ecdysozoa</taxon>
        <taxon>Nematoda</taxon>
        <taxon>Chromadorea</taxon>
        <taxon>Rhabditida</taxon>
        <taxon>Tylenchina</taxon>
        <taxon>Panagrolaimomorpha</taxon>
        <taxon>Panagrolaimoidea</taxon>
        <taxon>Panagrolaimidae</taxon>
        <taxon>Panagrolaimus</taxon>
    </lineage>
</organism>
<sequence length="422" mass="48226">MESPMRNKRPSTTGVCQPTPKMRIIDDEEHKENQRILFQRNKLLDNSFQSSDGFGSPKPADFSDDEPENVSVNEANVSRKKLRRSISLPDLVDAPNKINSPAPGFSHDRNDSILSINLSTNAVTSFADIENRRHNFKIRRAFIKAMCMSCKQPMHFGIEAVRCKCCKWMCHAKCRENVGSCIPFKEVPKNVDGRLRLVDYCAEIRPRLPHPILRCVGALDKMLDSDGLYVKDADPKEVEKLTYDCIHKKFFTNCSDFSPEVISKAVLHFLSEIRDCLILKTSHDELMTAADSTDPTEFETVITDLPRAHRNTLAFLCLHWKKIIQNQVNGIDANQLASVVMPVLMKTQIDEQNHERFTRLFVRLLNLENAFWEGIIEEDAQDVSTPISRSSSKNYAYDKLARSITMSHMPSMRSSRFNMNQI</sequence>
<evidence type="ECO:0000313" key="2">
    <source>
        <dbReference type="WBParaSite" id="JU765_v2.g529.t1"/>
    </source>
</evidence>
<dbReference type="Proteomes" id="UP000887576">
    <property type="component" value="Unplaced"/>
</dbReference>
<dbReference type="WBParaSite" id="JU765_v2.g529.t1">
    <property type="protein sequence ID" value="JU765_v2.g529.t1"/>
    <property type="gene ID" value="JU765_v2.g529"/>
</dbReference>
<evidence type="ECO:0000313" key="1">
    <source>
        <dbReference type="Proteomes" id="UP000887576"/>
    </source>
</evidence>
<protein>
    <submittedName>
        <fullName evidence="2">Uncharacterized protein</fullName>
    </submittedName>
</protein>
<accession>A0AC34RC18</accession>
<proteinExistence type="predicted"/>
<name>A0AC34RC18_9BILA</name>
<reference evidence="2" key="1">
    <citation type="submission" date="2022-11" db="UniProtKB">
        <authorList>
            <consortium name="WormBaseParasite"/>
        </authorList>
    </citation>
    <scope>IDENTIFICATION</scope>
</reference>